<organism evidence="2 4">
    <name type="scientific">Plasmodiophora brassicae</name>
    <name type="common">Clubroot disease agent</name>
    <dbReference type="NCBI Taxonomy" id="37360"/>
    <lineage>
        <taxon>Eukaryota</taxon>
        <taxon>Sar</taxon>
        <taxon>Rhizaria</taxon>
        <taxon>Endomyxa</taxon>
        <taxon>Phytomyxea</taxon>
        <taxon>Plasmodiophorida</taxon>
        <taxon>Plasmodiophoridae</taxon>
        <taxon>Plasmodiophora</taxon>
    </lineage>
</organism>
<evidence type="ECO:0000313" key="4">
    <source>
        <dbReference type="Proteomes" id="UP000039324"/>
    </source>
</evidence>
<evidence type="ECO:0000313" key="5">
    <source>
        <dbReference type="Proteomes" id="UP000290189"/>
    </source>
</evidence>
<keyword evidence="3" id="KW-0496">Mitochondrion</keyword>
<dbReference type="Proteomes" id="UP000039324">
    <property type="component" value="Unassembled WGS sequence"/>
</dbReference>
<sequence length="184" mass="19908">MEDTILAQASGVGLQADLSFFQKEHAFTFVPHPLAPTRRRVVGTEGAPSQRAQHSLSASASNLSIATGHASVSNATRGLNTTDDLRMTSSVRGSVVSSKYETPCIIGVNSKPTIKQLWLETQRLKRKVPEAPGTSASLTSIRRDGRAFPELDHGLHHRYPKPSSSTNQPSLLAPSHARRLSSIY</sequence>
<reference evidence="2 4" key="1">
    <citation type="submission" date="2015-02" db="EMBL/GenBank/DDBJ databases">
        <authorList>
            <person name="Chooi Y.-H."/>
        </authorList>
    </citation>
    <scope>NUCLEOTIDE SEQUENCE [LARGE SCALE GENOMIC DNA]</scope>
    <source>
        <strain evidence="2">E3</strain>
    </source>
</reference>
<accession>A0A0G4J6V9</accession>
<gene>
    <name evidence="2" type="ORF">PBRA_003008</name>
    <name evidence="3" type="ORF">PLBR_LOCUS2696</name>
</gene>
<protein>
    <submittedName>
        <fullName evidence="2">Uncharacterized protein</fullName>
    </submittedName>
</protein>
<keyword evidence="4" id="KW-1185">Reference proteome</keyword>
<evidence type="ECO:0000313" key="2">
    <source>
        <dbReference type="EMBL" id="CEP03247.1"/>
    </source>
</evidence>
<name>A0A0G4J6V9_PLABS</name>
<reference evidence="3 5" key="2">
    <citation type="submission" date="2018-03" db="EMBL/GenBank/DDBJ databases">
        <authorList>
            <person name="Fogelqvist J."/>
        </authorList>
    </citation>
    <scope>NUCLEOTIDE SEQUENCE [LARGE SCALE GENOMIC DNA]</scope>
</reference>
<proteinExistence type="predicted"/>
<evidence type="ECO:0000256" key="1">
    <source>
        <dbReference type="SAM" id="MobiDB-lite"/>
    </source>
</evidence>
<dbReference type="AlphaFoldDB" id="A0A0G4J6V9"/>
<dbReference type="Proteomes" id="UP000290189">
    <property type="component" value="Unassembled WGS sequence"/>
</dbReference>
<evidence type="ECO:0000313" key="3">
    <source>
        <dbReference type="EMBL" id="SPQ95481.1"/>
    </source>
</evidence>
<feature type="region of interest" description="Disordered" evidence="1">
    <location>
        <begin position="151"/>
        <end position="184"/>
    </location>
</feature>
<dbReference type="EMBL" id="OVEO01000004">
    <property type="protein sequence ID" value="SPQ95481.1"/>
    <property type="molecule type" value="Genomic_DNA"/>
</dbReference>
<geneLocation type="mitochondrion" evidence="3"/>
<dbReference type="EMBL" id="CDSF01000144">
    <property type="protein sequence ID" value="CEP03247.1"/>
    <property type="molecule type" value="Genomic_DNA"/>
</dbReference>